<keyword evidence="2" id="KW-0472">Membrane</keyword>
<dbReference type="EMBL" id="CAJNOK010009423">
    <property type="protein sequence ID" value="CAF1089758.1"/>
    <property type="molecule type" value="Genomic_DNA"/>
</dbReference>
<dbReference type="AlphaFoldDB" id="A0A8S2KF18"/>
<evidence type="ECO:0000256" key="2">
    <source>
        <dbReference type="SAM" id="Phobius"/>
    </source>
</evidence>
<dbReference type="EMBL" id="CAJOBA010009439">
    <property type="protein sequence ID" value="CAF3851418.1"/>
    <property type="molecule type" value="Genomic_DNA"/>
</dbReference>
<sequence length="195" mass="21761">MSVPTLLTTRPSRINQKFCLLHFGDTMYKIVPFDECVFYDDDDQSFKNECKKALKSILNVTSEYVFDNSISSKENLPPLSQQAQESQIKIRKQRRTKKGDPTNAGDKNSKQSQGLQVIFESTATAGDIDVTGGAKTMIVVAVIGPLLSMIGIALCIYLAFLESNRKRRGKRTRNLTTESELSQISTNDLTSQLQT</sequence>
<proteinExistence type="predicted"/>
<gene>
    <name evidence="3" type="ORF">OVA965_LOCUS18756</name>
    <name evidence="4" type="ORF">TMI583_LOCUS18766</name>
</gene>
<keyword evidence="2" id="KW-1133">Transmembrane helix</keyword>
<keyword evidence="2" id="KW-0812">Transmembrane</keyword>
<evidence type="ECO:0000313" key="5">
    <source>
        <dbReference type="Proteomes" id="UP000682733"/>
    </source>
</evidence>
<comment type="caution">
    <text evidence="4">The sequence shown here is derived from an EMBL/GenBank/DDBJ whole genome shotgun (WGS) entry which is preliminary data.</text>
</comment>
<evidence type="ECO:0000313" key="4">
    <source>
        <dbReference type="EMBL" id="CAF3851418.1"/>
    </source>
</evidence>
<reference evidence="4" key="1">
    <citation type="submission" date="2021-02" db="EMBL/GenBank/DDBJ databases">
        <authorList>
            <person name="Nowell W R."/>
        </authorList>
    </citation>
    <scope>NUCLEOTIDE SEQUENCE</scope>
</reference>
<accession>A0A8S2KF18</accession>
<feature type="transmembrane region" description="Helical" evidence="2">
    <location>
        <begin position="137"/>
        <end position="161"/>
    </location>
</feature>
<protein>
    <submittedName>
        <fullName evidence="4">Uncharacterized protein</fullName>
    </submittedName>
</protein>
<feature type="compositionally biased region" description="Polar residues" evidence="1">
    <location>
        <begin position="75"/>
        <end position="86"/>
    </location>
</feature>
<dbReference type="Proteomes" id="UP000677228">
    <property type="component" value="Unassembled WGS sequence"/>
</dbReference>
<evidence type="ECO:0000256" key="1">
    <source>
        <dbReference type="SAM" id="MobiDB-lite"/>
    </source>
</evidence>
<feature type="region of interest" description="Disordered" evidence="1">
    <location>
        <begin position="75"/>
        <end position="113"/>
    </location>
</feature>
<organism evidence="4 5">
    <name type="scientific">Didymodactylos carnosus</name>
    <dbReference type="NCBI Taxonomy" id="1234261"/>
    <lineage>
        <taxon>Eukaryota</taxon>
        <taxon>Metazoa</taxon>
        <taxon>Spiralia</taxon>
        <taxon>Gnathifera</taxon>
        <taxon>Rotifera</taxon>
        <taxon>Eurotatoria</taxon>
        <taxon>Bdelloidea</taxon>
        <taxon>Philodinida</taxon>
        <taxon>Philodinidae</taxon>
        <taxon>Didymodactylos</taxon>
    </lineage>
</organism>
<evidence type="ECO:0000313" key="3">
    <source>
        <dbReference type="EMBL" id="CAF1089758.1"/>
    </source>
</evidence>
<name>A0A8S2KF18_9BILA</name>
<dbReference type="Proteomes" id="UP000682733">
    <property type="component" value="Unassembled WGS sequence"/>
</dbReference>